<feature type="region of interest" description="Disordered" evidence="6">
    <location>
        <begin position="61"/>
        <end position="92"/>
    </location>
</feature>
<dbReference type="Pfam" id="PF13864">
    <property type="entry name" value="Enkurin"/>
    <property type="match status" value="1"/>
</dbReference>
<dbReference type="PROSITE" id="PS51665">
    <property type="entry name" value="ENKURIN"/>
    <property type="match status" value="1"/>
</dbReference>
<reference evidence="8 9" key="1">
    <citation type="journal article" date="2024" name="BMC Genomics">
        <title>Genome assembly of redclaw crayfish (Cherax quadricarinatus) provides insights into its immune adaptation and hypoxia tolerance.</title>
        <authorList>
            <person name="Liu Z."/>
            <person name="Zheng J."/>
            <person name="Li H."/>
            <person name="Fang K."/>
            <person name="Wang S."/>
            <person name="He J."/>
            <person name="Zhou D."/>
            <person name="Weng S."/>
            <person name="Chi M."/>
            <person name="Gu Z."/>
            <person name="He J."/>
            <person name="Li F."/>
            <person name="Wang M."/>
        </authorList>
    </citation>
    <scope>NUCLEOTIDE SEQUENCE [LARGE SCALE GENOMIC DNA]</scope>
    <source>
        <strain evidence="8">ZL_2023a</strain>
    </source>
</reference>
<evidence type="ECO:0000256" key="3">
    <source>
        <dbReference type="ARBA" id="ARBA00022490"/>
    </source>
</evidence>
<feature type="region of interest" description="Disordered" evidence="6">
    <location>
        <begin position="567"/>
        <end position="647"/>
    </location>
</feature>
<dbReference type="AlphaFoldDB" id="A0AAW0VSK7"/>
<comment type="caution">
    <text evidence="8">The sequence shown here is derived from an EMBL/GenBank/DDBJ whole genome shotgun (WGS) entry which is preliminary data.</text>
</comment>
<feature type="compositionally biased region" description="Low complexity" evidence="6">
    <location>
        <begin position="368"/>
        <end position="390"/>
    </location>
</feature>
<keyword evidence="9" id="KW-1185">Reference proteome</keyword>
<evidence type="ECO:0000313" key="8">
    <source>
        <dbReference type="EMBL" id="KAK8719836.1"/>
    </source>
</evidence>
<comment type="subcellular location">
    <subcellularLocation>
        <location evidence="1">Cell projection</location>
        <location evidence="1">Cilium</location>
    </subcellularLocation>
    <subcellularLocation>
        <location evidence="2">Cytoplasm</location>
        <location evidence="2">Cytoskeleton</location>
    </subcellularLocation>
</comment>
<dbReference type="InterPro" id="IPR052102">
    <property type="entry name" value="Enkurin_domain-protein"/>
</dbReference>
<dbReference type="Proteomes" id="UP001445076">
    <property type="component" value="Unassembled WGS sequence"/>
</dbReference>
<feature type="domain" description="Enkurin" evidence="7">
    <location>
        <begin position="653"/>
        <end position="745"/>
    </location>
</feature>
<feature type="compositionally biased region" description="Low complexity" evidence="6">
    <location>
        <begin position="338"/>
        <end position="348"/>
    </location>
</feature>
<dbReference type="EMBL" id="JARKIK010001240">
    <property type="protein sequence ID" value="KAK8719836.1"/>
    <property type="molecule type" value="Genomic_DNA"/>
</dbReference>
<dbReference type="PANTHER" id="PTHR21490:SF2">
    <property type="entry name" value="ENKURIN DOMAIN-CONTAINING PROTEIN 1"/>
    <property type="match status" value="1"/>
</dbReference>
<evidence type="ECO:0000256" key="2">
    <source>
        <dbReference type="ARBA" id="ARBA00004245"/>
    </source>
</evidence>
<name>A0AAW0VSK7_CHEQU</name>
<evidence type="ECO:0000259" key="7">
    <source>
        <dbReference type="PROSITE" id="PS51665"/>
    </source>
</evidence>
<sequence>MNLPVMRRGLSPEGRKIRERHQGTLTIGIQGTTVQPTERDRTHHNFLQDNVRRLHEIQARCKERDNHKRSQPLKATRESSASTSSSVRQGSALVPVRNGSAKLVRCQNSERGGSAHSDYFSLTEEQIEPLITQPSQRYLSEHSGLVSSDNNAISDSKCSGENILNYPKNLNQDNQILLKNSHISNSQQRSRSGSPVILKPITSKLVQTMPTSVVPTLKQTSGTDQMFLIESELTQGMKKMRLDNLMSKIKSQKPSCELDYNLHYKTIEHQHKMLLDSSDRLSSYRNYDGSARNEIDTQRSGIKLKTPVVSSRPTSSKMTRAQSFDRDLLNKKNGNMIPKSNKPNSNLKNNKKNSPHPSSPHLRKRLSKSNSNLAHSNSSLFSQSSNQDQSGGITVDRRKVILSQRTTPSPSSPTKNDTAKVEAVQSSRSSPVKSSGDGDDRNIQESSLPSHTQIDFSDYYSDDKLQYGDAGEVSFDRTDSVGDINLCTAVSSCDRDTDNQFQSALHEPKSEKLHLNIRPESTGSLVNQNIDNRILTDDLRLNTCDTHFDDLDFIQDLSKDSPKIIQNENKDSHEDEDIKTSTPVPNSLHDIPLCSSSPKLLKQRQEHEVHGTRKSTLRRSQSLKNVHHRPGDLHHHPGDPPPTYKKGKVPKYLLARKEEEKRLKELALAVDPDCPPGHTPLPDHERRNTLHLLKKSQTEVMRELSTLPVAQDTLRLKKLRHDLEAKLTQIEDGLRIFSQPQVYVMNDE</sequence>
<evidence type="ECO:0000256" key="6">
    <source>
        <dbReference type="SAM" id="MobiDB-lite"/>
    </source>
</evidence>
<dbReference type="InterPro" id="IPR027012">
    <property type="entry name" value="Enkurin_dom"/>
</dbReference>
<feature type="compositionally biased region" description="Polar residues" evidence="6">
    <location>
        <begin position="444"/>
        <end position="455"/>
    </location>
</feature>
<protein>
    <recommendedName>
        <fullName evidence="7">Enkurin domain-containing protein</fullName>
    </recommendedName>
</protein>
<dbReference type="GO" id="GO:0005881">
    <property type="term" value="C:cytoplasmic microtubule"/>
    <property type="evidence" value="ECO:0007669"/>
    <property type="project" value="TreeGrafter"/>
</dbReference>
<evidence type="ECO:0000256" key="5">
    <source>
        <dbReference type="ARBA" id="ARBA00023273"/>
    </source>
</evidence>
<feature type="compositionally biased region" description="Basic and acidic residues" evidence="6">
    <location>
        <begin position="567"/>
        <end position="579"/>
    </location>
</feature>
<feature type="compositionally biased region" description="Polar residues" evidence="6">
    <location>
        <begin position="308"/>
        <end position="322"/>
    </location>
</feature>
<keyword evidence="5" id="KW-0966">Cell projection</keyword>
<gene>
    <name evidence="8" type="ORF">OTU49_013743</name>
</gene>
<dbReference type="PANTHER" id="PTHR21490">
    <property type="entry name" value="ENKURIN-RELATED"/>
    <property type="match status" value="1"/>
</dbReference>
<organism evidence="8 9">
    <name type="scientific">Cherax quadricarinatus</name>
    <name type="common">Australian red claw crayfish</name>
    <dbReference type="NCBI Taxonomy" id="27406"/>
    <lineage>
        <taxon>Eukaryota</taxon>
        <taxon>Metazoa</taxon>
        <taxon>Ecdysozoa</taxon>
        <taxon>Arthropoda</taxon>
        <taxon>Crustacea</taxon>
        <taxon>Multicrustacea</taxon>
        <taxon>Malacostraca</taxon>
        <taxon>Eumalacostraca</taxon>
        <taxon>Eucarida</taxon>
        <taxon>Decapoda</taxon>
        <taxon>Pleocyemata</taxon>
        <taxon>Astacidea</taxon>
        <taxon>Parastacoidea</taxon>
        <taxon>Parastacidae</taxon>
        <taxon>Cherax</taxon>
    </lineage>
</organism>
<feature type="compositionally biased region" description="Basic and acidic residues" evidence="6">
    <location>
        <begin position="629"/>
        <end position="638"/>
    </location>
</feature>
<evidence type="ECO:0000256" key="4">
    <source>
        <dbReference type="ARBA" id="ARBA00023212"/>
    </source>
</evidence>
<feature type="region of interest" description="Disordered" evidence="6">
    <location>
        <begin position="292"/>
        <end position="455"/>
    </location>
</feature>
<dbReference type="GO" id="GO:0005929">
    <property type="term" value="C:cilium"/>
    <property type="evidence" value="ECO:0007669"/>
    <property type="project" value="UniProtKB-SubCell"/>
</dbReference>
<keyword evidence="4" id="KW-0206">Cytoskeleton</keyword>
<accession>A0AAW0VSK7</accession>
<keyword evidence="3" id="KW-0963">Cytoplasm</keyword>
<evidence type="ECO:0000313" key="9">
    <source>
        <dbReference type="Proteomes" id="UP001445076"/>
    </source>
</evidence>
<feature type="compositionally biased region" description="Low complexity" evidence="6">
    <location>
        <begin position="426"/>
        <end position="435"/>
    </location>
</feature>
<proteinExistence type="predicted"/>
<evidence type="ECO:0000256" key="1">
    <source>
        <dbReference type="ARBA" id="ARBA00004138"/>
    </source>
</evidence>